<organism evidence="2 3">
    <name type="scientific">Marasmius tenuissimus</name>
    <dbReference type="NCBI Taxonomy" id="585030"/>
    <lineage>
        <taxon>Eukaryota</taxon>
        <taxon>Fungi</taxon>
        <taxon>Dikarya</taxon>
        <taxon>Basidiomycota</taxon>
        <taxon>Agaricomycotina</taxon>
        <taxon>Agaricomycetes</taxon>
        <taxon>Agaricomycetidae</taxon>
        <taxon>Agaricales</taxon>
        <taxon>Marasmiineae</taxon>
        <taxon>Marasmiaceae</taxon>
        <taxon>Marasmius</taxon>
    </lineage>
</organism>
<evidence type="ECO:0000313" key="2">
    <source>
        <dbReference type="EMBL" id="KAL0058787.1"/>
    </source>
</evidence>
<dbReference type="Proteomes" id="UP001437256">
    <property type="component" value="Unassembled WGS sequence"/>
</dbReference>
<feature type="compositionally biased region" description="Polar residues" evidence="1">
    <location>
        <begin position="239"/>
        <end position="261"/>
    </location>
</feature>
<gene>
    <name evidence="2" type="ORF">AAF712_014524</name>
</gene>
<evidence type="ECO:0000256" key="1">
    <source>
        <dbReference type="SAM" id="MobiDB-lite"/>
    </source>
</evidence>
<proteinExistence type="predicted"/>
<accession>A0ABR2ZAV5</accession>
<sequence>MIKERFNPPRTTLYEPKGAIHYQEKPQIGITTRLLSLIYNLACLIARLCLDTTYTFTYHLSKKGGALLALPHGTTLRNLDNTAQFMERIRRHWKQWYAFADSFVDRDSGQALYLVTGVERCTTWAMAAWDSDSGSSCPHDELGSLKLTVDDTTGTCKWSSPPARCSVRSSEPTEGKISQSNQSETVFIRGFWIDRLTGRSQSSISPWGSGMENDGSRDENREFEGDSQKRPPSSDPPSKMTSSTHSPFSGSRYSGGSTPPSDSFDLQIDETPILNLALNFPCEDKPNVVAHPCRVINRFALELLSKIKPALLDAGCAAISHEDNWINIIQDSDDGIPSEAELIQRICSEYKFAVERDLIYTTPMTDSDKELLKQREATRLQTTCQSPDDLIPVLLEFREDNKTQDGHPTGALLSQPCTNDNDVVETELKVDEARGSFSSRPISTLSAMEQGLALNMSAIDTGYWLGPSVLAGPSEALDTQASHPTNWMGDNAAAELASRGRQYAGNNHMRDERILPLGQGHRHPRSSLEDGYDISNDDDRNHTYRESSSMFYPLIRPMKVN</sequence>
<reference evidence="2 3" key="1">
    <citation type="submission" date="2024-05" db="EMBL/GenBank/DDBJ databases">
        <title>A draft genome resource for the thread blight pathogen Marasmius tenuissimus strain MS-2.</title>
        <authorList>
            <person name="Yulfo-Soto G.E."/>
            <person name="Baruah I.K."/>
            <person name="Amoako-Attah I."/>
            <person name="Bukari Y."/>
            <person name="Meinhardt L.W."/>
            <person name="Bailey B.A."/>
            <person name="Cohen S.P."/>
        </authorList>
    </citation>
    <scope>NUCLEOTIDE SEQUENCE [LARGE SCALE GENOMIC DNA]</scope>
    <source>
        <strain evidence="2 3">MS-2</strain>
    </source>
</reference>
<feature type="compositionally biased region" description="Basic and acidic residues" evidence="1">
    <location>
        <begin position="214"/>
        <end position="229"/>
    </location>
</feature>
<feature type="region of interest" description="Disordered" evidence="1">
    <location>
        <begin position="155"/>
        <end position="180"/>
    </location>
</feature>
<dbReference type="EMBL" id="JBBXMP010000276">
    <property type="protein sequence ID" value="KAL0058787.1"/>
    <property type="molecule type" value="Genomic_DNA"/>
</dbReference>
<protein>
    <submittedName>
        <fullName evidence="2">Uncharacterized protein</fullName>
    </submittedName>
</protein>
<feature type="compositionally biased region" description="Polar residues" evidence="1">
    <location>
        <begin position="167"/>
        <end position="180"/>
    </location>
</feature>
<feature type="region of interest" description="Disordered" evidence="1">
    <location>
        <begin position="201"/>
        <end position="266"/>
    </location>
</feature>
<name>A0ABR2ZAV5_9AGAR</name>
<feature type="region of interest" description="Disordered" evidence="1">
    <location>
        <begin position="510"/>
        <end position="540"/>
    </location>
</feature>
<evidence type="ECO:0000313" key="3">
    <source>
        <dbReference type="Proteomes" id="UP001437256"/>
    </source>
</evidence>
<keyword evidence="3" id="KW-1185">Reference proteome</keyword>
<comment type="caution">
    <text evidence="2">The sequence shown here is derived from an EMBL/GenBank/DDBJ whole genome shotgun (WGS) entry which is preliminary data.</text>
</comment>